<name>A0ABS4UMN5_9ACTN</name>
<dbReference type="PANTHER" id="PTHR30283:SF4">
    <property type="entry name" value="PEROXIDE STRESS RESISTANCE PROTEIN YAAA"/>
    <property type="match status" value="1"/>
</dbReference>
<dbReference type="PANTHER" id="PTHR30283">
    <property type="entry name" value="PEROXIDE STRESS RESPONSE PROTEIN YAAA"/>
    <property type="match status" value="1"/>
</dbReference>
<evidence type="ECO:0000313" key="2">
    <source>
        <dbReference type="Proteomes" id="UP000755585"/>
    </source>
</evidence>
<keyword evidence="2" id="KW-1185">Reference proteome</keyword>
<dbReference type="InterPro" id="IPR005583">
    <property type="entry name" value="YaaA"/>
</dbReference>
<reference evidence="1 2" key="1">
    <citation type="submission" date="2021-03" db="EMBL/GenBank/DDBJ databases">
        <title>Sequencing the genomes of 1000 actinobacteria strains.</title>
        <authorList>
            <person name="Klenk H.-P."/>
        </authorList>
    </citation>
    <scope>NUCLEOTIDE SEQUENCE [LARGE SCALE GENOMIC DNA]</scope>
    <source>
        <strain evidence="1 2">DSM 18824</strain>
    </source>
</reference>
<dbReference type="Proteomes" id="UP000755585">
    <property type="component" value="Unassembled WGS sequence"/>
</dbReference>
<protein>
    <submittedName>
        <fullName evidence="1">Cytoplasmic iron level regulating protein YaaA (DUF328/UPF0246 family)</fullName>
    </submittedName>
</protein>
<accession>A0ABS4UMN5</accession>
<proteinExistence type="predicted"/>
<dbReference type="EMBL" id="JAGINT010000001">
    <property type="protein sequence ID" value="MBP2352923.1"/>
    <property type="molecule type" value="Genomic_DNA"/>
</dbReference>
<evidence type="ECO:0000313" key="1">
    <source>
        <dbReference type="EMBL" id="MBP2352923.1"/>
    </source>
</evidence>
<sequence length="256" mass="27750">MTLILLPPSEGKTGRTRGRAVDFSTLSFPELNPVREQVLETLAKVSASADAHDVLEVGASLQHEVERNTRWRTEPSVPVSELYSGVLYDALGYATLSAGTKRRAANRLLVVSAAWGALRPADRVPPYRLSMGTTLPGHGPLASVWREPLNAALADVDGVIVDCRSSTYVAAWRPSGAQADRWVSVNVVRERNGVRTVVSHNAKHTRGLVARHLLESGKDPGTAKSLHKLIGERWNAELDHPGKPGAGWTLTVVEHD</sequence>
<organism evidence="1 2">
    <name type="scientific">Kribbella aluminosa</name>
    <dbReference type="NCBI Taxonomy" id="416017"/>
    <lineage>
        <taxon>Bacteria</taxon>
        <taxon>Bacillati</taxon>
        <taxon>Actinomycetota</taxon>
        <taxon>Actinomycetes</taxon>
        <taxon>Propionibacteriales</taxon>
        <taxon>Kribbellaceae</taxon>
        <taxon>Kribbella</taxon>
    </lineage>
</organism>
<comment type="caution">
    <text evidence="1">The sequence shown here is derived from an EMBL/GenBank/DDBJ whole genome shotgun (WGS) entry which is preliminary data.</text>
</comment>
<gene>
    <name evidence="1" type="ORF">JOF29_004006</name>
</gene>
<dbReference type="Pfam" id="PF03883">
    <property type="entry name" value="H2O2_YaaD"/>
    <property type="match status" value="1"/>
</dbReference>
<dbReference type="RefSeq" id="WP_209695595.1">
    <property type="nucleotide sequence ID" value="NZ_BAAAVU010000006.1"/>
</dbReference>